<organism evidence="1">
    <name type="scientific">Rhodosorus marinus</name>
    <dbReference type="NCBI Taxonomy" id="101924"/>
    <lineage>
        <taxon>Eukaryota</taxon>
        <taxon>Rhodophyta</taxon>
        <taxon>Stylonematophyceae</taxon>
        <taxon>Stylonematales</taxon>
        <taxon>Stylonemataceae</taxon>
        <taxon>Rhodosorus</taxon>
    </lineage>
</organism>
<dbReference type="InterPro" id="IPR050484">
    <property type="entry name" value="Transf_Hexapept/Carb_Anhydrase"/>
</dbReference>
<sequence>MLRSVANRGVFLGGVRIDGFGRYKSTVSGVTGLDAASAGQAAPGATADEARETVEEVPGEAKRGLNHRCVLTLDNDMIRPFIKKDAFIAPSATIVGYTGISFKTCVMHNSVIRGDLAYCYVGAYCVIEENVVAVAGTIANPSGDVSIEDYCYIGSGSVLRSCTIQRYAIVGNGSIIEENVFVGEASIVEPKSVVPAGTEIPTGQIWGGNPAKFKGNVDKFTFADRGNEMRAMCKQILKWYKPMYLPYSLAWLEKEVLSRRRETEVAETEFSSRTQKG</sequence>
<dbReference type="Gene3D" id="2.160.10.10">
    <property type="entry name" value="Hexapeptide repeat proteins"/>
    <property type="match status" value="1"/>
</dbReference>
<gene>
    <name evidence="1" type="ORF">RMAR00112_LOCUS14297</name>
</gene>
<dbReference type="EMBL" id="HBHW01018618">
    <property type="protein sequence ID" value="CAE0046318.1"/>
    <property type="molecule type" value="Transcribed_RNA"/>
</dbReference>
<dbReference type="SUPFAM" id="SSF51161">
    <property type="entry name" value="Trimeric LpxA-like enzymes"/>
    <property type="match status" value="1"/>
</dbReference>
<dbReference type="PANTHER" id="PTHR13061">
    <property type="entry name" value="DYNACTIN SUBUNIT P25"/>
    <property type="match status" value="1"/>
</dbReference>
<dbReference type="AlphaFoldDB" id="A0A7S2ZNU4"/>
<name>A0A7S2ZNU4_9RHOD</name>
<evidence type="ECO:0000313" key="1">
    <source>
        <dbReference type="EMBL" id="CAE0046318.1"/>
    </source>
</evidence>
<proteinExistence type="predicted"/>
<evidence type="ECO:0008006" key="2">
    <source>
        <dbReference type="Google" id="ProtNLM"/>
    </source>
</evidence>
<accession>A0A7S2ZNU4</accession>
<reference evidence="1" key="1">
    <citation type="submission" date="2021-01" db="EMBL/GenBank/DDBJ databases">
        <authorList>
            <person name="Corre E."/>
            <person name="Pelletier E."/>
            <person name="Niang G."/>
            <person name="Scheremetjew M."/>
            <person name="Finn R."/>
            <person name="Kale V."/>
            <person name="Holt S."/>
            <person name="Cochrane G."/>
            <person name="Meng A."/>
            <person name="Brown T."/>
            <person name="Cohen L."/>
        </authorList>
    </citation>
    <scope>NUCLEOTIDE SEQUENCE</scope>
    <source>
        <strain evidence="1">CCMP 769</strain>
    </source>
</reference>
<protein>
    <recommendedName>
        <fullName evidence="2">Dynactin subunit 6</fullName>
    </recommendedName>
</protein>
<dbReference type="PANTHER" id="PTHR13061:SF29">
    <property type="entry name" value="GAMMA CARBONIC ANHYDRASE-LIKE 1, MITOCHONDRIAL-RELATED"/>
    <property type="match status" value="1"/>
</dbReference>
<dbReference type="InterPro" id="IPR011004">
    <property type="entry name" value="Trimer_LpxA-like_sf"/>
</dbReference>